<dbReference type="AlphaFoldDB" id="A0A1Y3DIP8"/>
<evidence type="ECO:0000313" key="3">
    <source>
        <dbReference type="EMBL" id="OTN64811.1"/>
    </source>
</evidence>
<feature type="domain" description="UAS" evidence="2">
    <location>
        <begin position="138"/>
        <end position="262"/>
    </location>
</feature>
<feature type="region of interest" description="Disordered" evidence="1">
    <location>
        <begin position="318"/>
        <end position="353"/>
    </location>
</feature>
<dbReference type="Pfam" id="PF14555">
    <property type="entry name" value="UBA_4"/>
    <property type="match status" value="1"/>
</dbReference>
<dbReference type="VEuPathDB" id="PlasmoDB:PKNH_0922000"/>
<reference evidence="3 4" key="1">
    <citation type="submission" date="2017-05" db="EMBL/GenBank/DDBJ databases">
        <title>PacBio assembly of a Plasmodium knowlesi genome sequence with Hi-C correction and manual annotation of the SICAvar gene family.</title>
        <authorList>
            <person name="Lapp S.A."/>
            <person name="Geraldo J.A."/>
            <person name="Chien J.-T."/>
            <person name="Ay F."/>
            <person name="Pakala S.B."/>
            <person name="Batugedara G."/>
            <person name="Humphrey J.C."/>
            <person name="Debarry J.D."/>
            <person name="Le Roch K.G."/>
            <person name="Galinski M.R."/>
            <person name="Kissinger J.C."/>
        </authorList>
    </citation>
    <scope>NUCLEOTIDE SEQUENCE [LARGE SCALE GENOMIC DNA]</scope>
    <source>
        <strain evidence="4">Malayan Strain Pk1 (A+)</strain>
    </source>
</reference>
<dbReference type="Gene3D" id="1.10.8.10">
    <property type="entry name" value="DNA helicase RuvA subunit, C-terminal domain"/>
    <property type="match status" value="1"/>
</dbReference>
<dbReference type="Proteomes" id="UP000195012">
    <property type="component" value="Unassembled WGS sequence"/>
</dbReference>
<dbReference type="OrthoDB" id="270602at2759"/>
<dbReference type="PANTHER" id="PTHR23322">
    <property type="entry name" value="FAS-ASSOCIATED PROTEIN"/>
    <property type="match status" value="1"/>
</dbReference>
<comment type="caution">
    <text evidence="3">The sequence shown here is derived from an EMBL/GenBank/DDBJ whole genome shotgun (WGS) entry which is preliminary data.</text>
</comment>
<evidence type="ECO:0000313" key="4">
    <source>
        <dbReference type="Proteomes" id="UP000195012"/>
    </source>
</evidence>
<dbReference type="InterPro" id="IPR050730">
    <property type="entry name" value="UBX_domain-protein"/>
</dbReference>
<dbReference type="GO" id="GO:0043161">
    <property type="term" value="P:proteasome-mediated ubiquitin-dependent protein catabolic process"/>
    <property type="evidence" value="ECO:0007669"/>
    <property type="project" value="TreeGrafter"/>
</dbReference>
<dbReference type="VEuPathDB" id="PlasmoDB:PKNOH_S120141000"/>
<dbReference type="PANTHER" id="PTHR23322:SF6">
    <property type="entry name" value="UBX DOMAIN-CONTAINING PROTEIN 7"/>
    <property type="match status" value="1"/>
</dbReference>
<dbReference type="InterPro" id="IPR036249">
    <property type="entry name" value="Thioredoxin-like_sf"/>
</dbReference>
<dbReference type="eggNOG" id="KOG1364">
    <property type="taxonomic scope" value="Eukaryota"/>
</dbReference>
<dbReference type="GO" id="GO:0005634">
    <property type="term" value="C:nucleus"/>
    <property type="evidence" value="ECO:0007669"/>
    <property type="project" value="TreeGrafter"/>
</dbReference>
<name>A0A1Y3DIP8_PLAKN</name>
<dbReference type="SUPFAM" id="SSF52833">
    <property type="entry name" value="Thioredoxin-like"/>
    <property type="match status" value="1"/>
</dbReference>
<evidence type="ECO:0000256" key="1">
    <source>
        <dbReference type="SAM" id="MobiDB-lite"/>
    </source>
</evidence>
<dbReference type="EMBL" id="NETL01000026">
    <property type="protein sequence ID" value="OTN64811.1"/>
    <property type="molecule type" value="Genomic_DNA"/>
</dbReference>
<sequence>MAGKREIQEFLMHIEDATEEMALYYLEMCNGNCNDALQLYYEINGGPSAQGEQAVNPTGSAEATLTDADFGQATSHHKEDAVEENWSTQCDGDDSVREPDKHFHQALINDMDYSNFVHINTKNKNEKKKKKEMELGDTFSKLFSAPTSLICSLSLEEVRKKAKAENKYILASIQDSEFDSLKLNRDIWNNEMVQDIIKNFFIFWLRDEHEEDALVFTSTYKVTKLPHICVLCKRTGRKIKVWNIKNFQDPICAQSQLYEFIEMMVSKSERDAGTVSKGHSLPPPFELRNEVVHTEGENQNSTYSVVHANVSCNTLKETTPPGVGETHGAGSKEKSCGTPEGFLKADEQPTAEGRENAVEYNKINNELSELHKLRLQRFRKG</sequence>
<dbReference type="CDD" id="cd02958">
    <property type="entry name" value="UAS"/>
    <property type="match status" value="1"/>
</dbReference>
<protein>
    <recommendedName>
        <fullName evidence="2">UAS domain-containing protein</fullName>
    </recommendedName>
</protein>
<feature type="compositionally biased region" description="Basic and acidic residues" evidence="1">
    <location>
        <begin position="343"/>
        <end position="353"/>
    </location>
</feature>
<dbReference type="SMART" id="SM00594">
    <property type="entry name" value="UAS"/>
    <property type="match status" value="1"/>
</dbReference>
<organism evidence="3 4">
    <name type="scientific">Plasmodium knowlesi</name>
    <dbReference type="NCBI Taxonomy" id="5850"/>
    <lineage>
        <taxon>Eukaryota</taxon>
        <taxon>Sar</taxon>
        <taxon>Alveolata</taxon>
        <taxon>Apicomplexa</taxon>
        <taxon>Aconoidasida</taxon>
        <taxon>Haemosporida</taxon>
        <taxon>Plasmodiidae</taxon>
        <taxon>Plasmodium</taxon>
        <taxon>Plasmodium (Plasmodium)</taxon>
    </lineage>
</organism>
<accession>A0A1Y3DIP8</accession>
<dbReference type="Pfam" id="PF13899">
    <property type="entry name" value="Thioredoxin_7"/>
    <property type="match status" value="1"/>
</dbReference>
<proteinExistence type="predicted"/>
<dbReference type="InterPro" id="IPR006577">
    <property type="entry name" value="UAS"/>
</dbReference>
<evidence type="ECO:0000259" key="2">
    <source>
        <dbReference type="SMART" id="SM00594"/>
    </source>
</evidence>
<dbReference type="VEuPathDB" id="PlasmoDB:PKA1H_090028000"/>
<gene>
    <name evidence="3" type="ORF">PKNOH_S120141000</name>
</gene>
<dbReference type="GO" id="GO:0043130">
    <property type="term" value="F:ubiquitin binding"/>
    <property type="evidence" value="ECO:0007669"/>
    <property type="project" value="TreeGrafter"/>
</dbReference>
<dbReference type="Gene3D" id="3.40.30.10">
    <property type="entry name" value="Glutaredoxin"/>
    <property type="match status" value="1"/>
</dbReference>